<comment type="caution">
    <text evidence="15">The sequence shown here is derived from an EMBL/GenBank/DDBJ whole genome shotgun (WGS) entry which is preliminary data.</text>
</comment>
<dbReference type="HAMAP" id="MF_00185">
    <property type="entry name" value="IPP_trans"/>
    <property type="match status" value="1"/>
</dbReference>
<reference evidence="14 17" key="3">
    <citation type="submission" date="2020-10" db="EMBL/GenBank/DDBJ databases">
        <title>Ca. Dormibacterota MAGs.</title>
        <authorList>
            <person name="Montgomery K."/>
        </authorList>
    </citation>
    <scope>NUCLEOTIDE SEQUENCE [LARGE SCALE GENOMIC DNA]</scope>
    <source>
        <strain evidence="14">SC8812_S17_18</strain>
    </source>
</reference>
<keyword evidence="6 10" id="KW-0547">Nucleotide-binding</keyword>
<feature type="binding site" evidence="10">
    <location>
        <begin position="16"/>
        <end position="21"/>
    </location>
    <ligand>
        <name>substrate</name>
    </ligand>
</feature>
<dbReference type="Gene3D" id="1.10.20.140">
    <property type="match status" value="1"/>
</dbReference>
<comment type="subunit">
    <text evidence="10">Monomer.</text>
</comment>
<evidence type="ECO:0000313" key="14">
    <source>
        <dbReference type="EMBL" id="MBJ7595554.1"/>
    </source>
</evidence>
<feature type="region of interest" description="Interaction with substrate tRNA" evidence="10">
    <location>
        <begin position="39"/>
        <end position="42"/>
    </location>
</feature>
<dbReference type="EC" id="2.5.1.75" evidence="10"/>
<dbReference type="PANTHER" id="PTHR11088:SF60">
    <property type="entry name" value="TRNA DIMETHYLALLYLTRANSFERASE"/>
    <property type="match status" value="1"/>
</dbReference>
<dbReference type="Proteomes" id="UP000606991">
    <property type="component" value="Unassembled WGS sequence"/>
</dbReference>
<feature type="site" description="Interaction with substrate tRNA" evidence="10">
    <location>
        <position position="128"/>
    </location>
</feature>
<name>A0A2W5ZAF6_9BACT</name>
<reference evidence="15 16" key="1">
    <citation type="journal article" date="2017" name="Nature">
        <title>Atmospheric trace gases support primary production in Antarctic desert surface soil.</title>
        <authorList>
            <person name="Ji M."/>
            <person name="Greening C."/>
            <person name="Vanwonterghem I."/>
            <person name="Carere C.R."/>
            <person name="Bay S.K."/>
            <person name="Steen J.A."/>
            <person name="Montgomery K."/>
            <person name="Lines T."/>
            <person name="Beardall J."/>
            <person name="van Dorst J."/>
            <person name="Snape I."/>
            <person name="Stott M.B."/>
            <person name="Hugenholtz P."/>
            <person name="Ferrari B.C."/>
        </authorList>
    </citation>
    <scope>NUCLEOTIDE SEQUENCE [LARGE SCALE GENOMIC DNA]</scope>
    <source>
        <strain evidence="15">RRmetagenome_bin12</strain>
    </source>
</reference>
<keyword evidence="4 10" id="KW-0808">Transferase</keyword>
<dbReference type="RefSeq" id="WP_337312768.1">
    <property type="nucleotide sequence ID" value="NZ_JAEKNS010000124.1"/>
</dbReference>
<keyword evidence="5 10" id="KW-0819">tRNA processing</keyword>
<reference evidence="15" key="2">
    <citation type="submission" date="2018-05" db="EMBL/GenBank/DDBJ databases">
        <authorList>
            <person name="Ferrari B."/>
        </authorList>
    </citation>
    <scope>NUCLEOTIDE SEQUENCE</scope>
    <source>
        <strain evidence="15">RRmetagenome_bin12</strain>
    </source>
</reference>
<dbReference type="Proteomes" id="UP000248724">
    <property type="component" value="Unassembled WGS sequence"/>
</dbReference>
<comment type="cofactor">
    <cofactor evidence="1 10">
        <name>Mg(2+)</name>
        <dbReference type="ChEBI" id="CHEBI:18420"/>
    </cofactor>
</comment>
<dbReference type="InterPro" id="IPR027417">
    <property type="entry name" value="P-loop_NTPase"/>
</dbReference>
<dbReference type="AlphaFoldDB" id="A0A2W5ZAF6"/>
<evidence type="ECO:0000313" key="17">
    <source>
        <dbReference type="Proteomes" id="UP000606991"/>
    </source>
</evidence>
<evidence type="ECO:0000256" key="7">
    <source>
        <dbReference type="ARBA" id="ARBA00022840"/>
    </source>
</evidence>
<feature type="site" description="Interaction with substrate tRNA" evidence="10">
    <location>
        <position position="105"/>
    </location>
</feature>
<dbReference type="EMBL" id="JAEKNS010000124">
    <property type="protein sequence ID" value="MBJ7595554.1"/>
    <property type="molecule type" value="Genomic_DNA"/>
</dbReference>
<evidence type="ECO:0000256" key="13">
    <source>
        <dbReference type="RuleBase" id="RU003785"/>
    </source>
</evidence>
<sequence length="317" mass="33467">MSGQQPQSTVAIGGPTASGKTALAVELARRTGAELLNADSRQVVRRLVVGTARPSDAELGGVPCHLLDLCEPGEAFTVADWLRRARAVLDDLDARGVAAIVVGGTGQYLRALREGWRFGGGSPAAEQRDELTRVAATPAGLERLAVEMRERDPAGAATLDLANPRRVIRALELLRAGNGSLAAARGRGEGRRLDLVVLDAARDVHGEALAARMDAMFGAGAILAEVRAELDRGTAADAVCRAGIGYAEAVEVLEGRLNVDEAETAAVRRTSRYVKAQRTWFRHDAAVLRLERDRRTTTAALADAVSDATLTPGGSPR</sequence>
<dbReference type="EMBL" id="QHBU01000074">
    <property type="protein sequence ID" value="PZR82370.1"/>
    <property type="molecule type" value="Genomic_DNA"/>
</dbReference>
<evidence type="ECO:0000256" key="12">
    <source>
        <dbReference type="RuleBase" id="RU003784"/>
    </source>
</evidence>
<dbReference type="SUPFAM" id="SSF52540">
    <property type="entry name" value="P-loop containing nucleoside triphosphate hydrolases"/>
    <property type="match status" value="1"/>
</dbReference>
<evidence type="ECO:0000256" key="11">
    <source>
        <dbReference type="RuleBase" id="RU003783"/>
    </source>
</evidence>
<accession>A0A934JWW4</accession>
<keyword evidence="7 10" id="KW-0067">ATP-binding</keyword>
<protein>
    <recommendedName>
        <fullName evidence="10">tRNA dimethylallyltransferase</fullName>
        <ecNumber evidence="10">2.5.1.75</ecNumber>
    </recommendedName>
    <alternativeName>
        <fullName evidence="10">Dimethylallyl diphosphate:tRNA dimethylallyltransferase</fullName>
        <shortName evidence="10">DMAPP:tRNA dimethylallyltransferase</shortName>
        <shortName evidence="10">DMATase</shortName>
    </alternativeName>
    <alternativeName>
        <fullName evidence="10">Isopentenyl-diphosphate:tRNA isopentenyltransferase</fullName>
        <shortName evidence="10">IPP transferase</shortName>
        <shortName evidence="10">IPPT</shortName>
        <shortName evidence="10">IPTase</shortName>
    </alternativeName>
</protein>
<comment type="caution">
    <text evidence="10">Lacks conserved residue(s) required for the propagation of feature annotation.</text>
</comment>
<dbReference type="GO" id="GO:0052381">
    <property type="term" value="F:tRNA dimethylallyltransferase activity"/>
    <property type="evidence" value="ECO:0007669"/>
    <property type="project" value="UniProtKB-UniRule"/>
</dbReference>
<dbReference type="Gene3D" id="3.40.50.300">
    <property type="entry name" value="P-loop containing nucleotide triphosphate hydrolases"/>
    <property type="match status" value="1"/>
</dbReference>
<evidence type="ECO:0000256" key="10">
    <source>
        <dbReference type="HAMAP-Rule" id="MF_00185"/>
    </source>
</evidence>
<dbReference type="GO" id="GO:0005524">
    <property type="term" value="F:ATP binding"/>
    <property type="evidence" value="ECO:0007669"/>
    <property type="project" value="UniProtKB-UniRule"/>
</dbReference>
<evidence type="ECO:0000256" key="1">
    <source>
        <dbReference type="ARBA" id="ARBA00001946"/>
    </source>
</evidence>
<comment type="catalytic activity">
    <reaction evidence="9 10 11">
        <text>adenosine(37) in tRNA + dimethylallyl diphosphate = N(6)-dimethylallyladenosine(37) in tRNA + diphosphate</text>
        <dbReference type="Rhea" id="RHEA:26482"/>
        <dbReference type="Rhea" id="RHEA-COMP:10162"/>
        <dbReference type="Rhea" id="RHEA-COMP:10375"/>
        <dbReference type="ChEBI" id="CHEBI:33019"/>
        <dbReference type="ChEBI" id="CHEBI:57623"/>
        <dbReference type="ChEBI" id="CHEBI:74411"/>
        <dbReference type="ChEBI" id="CHEBI:74415"/>
        <dbReference type="EC" id="2.5.1.75"/>
    </reaction>
</comment>
<comment type="function">
    <text evidence="2 10 12">Catalyzes the transfer of a dimethylallyl group onto the adenine at position 37 in tRNAs that read codons beginning with uridine, leading to the formation of N6-(dimethylallyl)adenosine (i(6)A).</text>
</comment>
<evidence type="ECO:0000256" key="6">
    <source>
        <dbReference type="ARBA" id="ARBA00022741"/>
    </source>
</evidence>
<evidence type="ECO:0000256" key="9">
    <source>
        <dbReference type="ARBA" id="ARBA00049563"/>
    </source>
</evidence>
<evidence type="ECO:0000256" key="5">
    <source>
        <dbReference type="ARBA" id="ARBA00022694"/>
    </source>
</evidence>
<gene>
    <name evidence="10 15" type="primary">miaA</name>
    <name evidence="15" type="ORF">DLM65_03990</name>
    <name evidence="14" type="ORF">JF886_11980</name>
</gene>
<dbReference type="NCBIfam" id="TIGR00174">
    <property type="entry name" value="miaA"/>
    <property type="match status" value="1"/>
</dbReference>
<dbReference type="InterPro" id="IPR039657">
    <property type="entry name" value="Dimethylallyltransferase"/>
</dbReference>
<evidence type="ECO:0000256" key="4">
    <source>
        <dbReference type="ARBA" id="ARBA00022679"/>
    </source>
</evidence>
<evidence type="ECO:0000256" key="2">
    <source>
        <dbReference type="ARBA" id="ARBA00003213"/>
    </source>
</evidence>
<dbReference type="GO" id="GO:0006400">
    <property type="term" value="P:tRNA modification"/>
    <property type="evidence" value="ECO:0007669"/>
    <property type="project" value="TreeGrafter"/>
</dbReference>
<keyword evidence="8 10" id="KW-0460">Magnesium</keyword>
<evidence type="ECO:0000313" key="15">
    <source>
        <dbReference type="EMBL" id="PZR82370.1"/>
    </source>
</evidence>
<proteinExistence type="inferred from homology"/>
<dbReference type="Pfam" id="PF01715">
    <property type="entry name" value="IPPT"/>
    <property type="match status" value="1"/>
</dbReference>
<evidence type="ECO:0000256" key="3">
    <source>
        <dbReference type="ARBA" id="ARBA00005842"/>
    </source>
</evidence>
<accession>A0A2W5ZAF6</accession>
<dbReference type="PANTHER" id="PTHR11088">
    <property type="entry name" value="TRNA DIMETHYLALLYLTRANSFERASE"/>
    <property type="match status" value="1"/>
</dbReference>
<evidence type="ECO:0000313" key="16">
    <source>
        <dbReference type="Proteomes" id="UP000248724"/>
    </source>
</evidence>
<comment type="similarity">
    <text evidence="3 10 13">Belongs to the IPP transferase family.</text>
</comment>
<evidence type="ECO:0000256" key="8">
    <source>
        <dbReference type="ARBA" id="ARBA00022842"/>
    </source>
</evidence>
<feature type="binding site" evidence="10">
    <location>
        <begin position="14"/>
        <end position="21"/>
    </location>
    <ligand>
        <name>ATP</name>
        <dbReference type="ChEBI" id="CHEBI:30616"/>
    </ligand>
</feature>
<organism evidence="15 16">
    <name type="scientific">Candidatus Aeolococcus gillhamiae</name>
    <dbReference type="NCBI Taxonomy" id="3127015"/>
    <lineage>
        <taxon>Bacteria</taxon>
        <taxon>Bacillati</taxon>
        <taxon>Candidatus Dormiibacterota</taxon>
        <taxon>Candidatus Dormibacteria</taxon>
        <taxon>Candidatus Aeolococcales</taxon>
        <taxon>Candidatus Aeolococcaceae</taxon>
        <taxon>Candidatus Aeolococcus</taxon>
    </lineage>
</organism>
<dbReference type="InterPro" id="IPR018022">
    <property type="entry name" value="IPT"/>
</dbReference>